<sequence>MGVTQLSDCRFHLFMPNSTNSDKKQINLKYIYWLHYFLAKHCAATWGRQRQCSLGGVPICIL</sequence>
<keyword evidence="2" id="KW-1185">Reference proteome</keyword>
<evidence type="ECO:0000313" key="2">
    <source>
        <dbReference type="Proteomes" id="UP000694561"/>
    </source>
</evidence>
<reference evidence="1" key="1">
    <citation type="submission" date="2025-08" db="UniProtKB">
        <authorList>
            <consortium name="Ensembl"/>
        </authorList>
    </citation>
    <scope>IDENTIFICATION</scope>
</reference>
<dbReference type="Proteomes" id="UP000694561">
    <property type="component" value="Unplaced"/>
</dbReference>
<dbReference type="AlphaFoldDB" id="A0A8C6C6Q3"/>
<reference evidence="1" key="2">
    <citation type="submission" date="2025-09" db="UniProtKB">
        <authorList>
            <consortium name="Ensembl"/>
        </authorList>
    </citation>
    <scope>IDENTIFICATION</scope>
</reference>
<dbReference type="GeneTree" id="ENSGT01010000228968"/>
<name>A0A8C6C6Q3_MONMO</name>
<evidence type="ECO:0000313" key="1">
    <source>
        <dbReference type="Ensembl" id="ENSMMNP00015024015.1"/>
    </source>
</evidence>
<dbReference type="Ensembl" id="ENSMMNT00015026378.1">
    <property type="protein sequence ID" value="ENSMMNP00015024015.1"/>
    <property type="gene ID" value="ENSMMNG00015017594.1"/>
</dbReference>
<accession>A0A8C6C6Q3</accession>
<organism evidence="1 2">
    <name type="scientific">Monodon monoceros</name>
    <name type="common">Narwhal</name>
    <name type="synonym">Ceratodon monodon</name>
    <dbReference type="NCBI Taxonomy" id="40151"/>
    <lineage>
        <taxon>Eukaryota</taxon>
        <taxon>Metazoa</taxon>
        <taxon>Chordata</taxon>
        <taxon>Craniata</taxon>
        <taxon>Vertebrata</taxon>
        <taxon>Euteleostomi</taxon>
        <taxon>Mammalia</taxon>
        <taxon>Eutheria</taxon>
        <taxon>Laurasiatheria</taxon>
        <taxon>Artiodactyla</taxon>
        <taxon>Whippomorpha</taxon>
        <taxon>Cetacea</taxon>
        <taxon>Odontoceti</taxon>
        <taxon>Monodontidae</taxon>
        <taxon>Monodon</taxon>
    </lineage>
</organism>
<protein>
    <submittedName>
        <fullName evidence="1">Uncharacterized protein</fullName>
    </submittedName>
</protein>
<proteinExistence type="predicted"/>